<evidence type="ECO:0000313" key="5">
    <source>
        <dbReference type="Proteomes" id="UP000694865"/>
    </source>
</evidence>
<protein>
    <submittedName>
        <fullName evidence="6">Translin-associated factor X-interacting protein 1-like</fullName>
    </submittedName>
</protein>
<name>A0ABM0GX56_SACKO</name>
<proteinExistence type="predicted"/>
<dbReference type="GeneID" id="100376131"/>
<evidence type="ECO:0000256" key="2">
    <source>
        <dbReference type="SAM" id="Coils"/>
    </source>
</evidence>
<feature type="coiled-coil region" evidence="2">
    <location>
        <begin position="195"/>
        <end position="240"/>
    </location>
</feature>
<dbReference type="InterPro" id="IPR032755">
    <property type="entry name" value="TSNAXIP1_N"/>
</dbReference>
<dbReference type="PANTHER" id="PTHR16306:SF0">
    <property type="entry name" value="TRANSLIN-ASSOCIATED FACTOR X-INTERACTING PROTEIN 1"/>
    <property type="match status" value="1"/>
</dbReference>
<reference evidence="6" key="1">
    <citation type="submission" date="2025-08" db="UniProtKB">
        <authorList>
            <consortium name="RefSeq"/>
        </authorList>
    </citation>
    <scope>IDENTIFICATION</scope>
    <source>
        <tissue evidence="6">Testes</tissue>
    </source>
</reference>
<feature type="compositionally biased region" description="Polar residues" evidence="3">
    <location>
        <begin position="74"/>
        <end position="88"/>
    </location>
</feature>
<evidence type="ECO:0000259" key="4">
    <source>
        <dbReference type="Pfam" id="PF15739"/>
    </source>
</evidence>
<organism evidence="5 6">
    <name type="scientific">Saccoglossus kowalevskii</name>
    <name type="common">Acorn worm</name>
    <dbReference type="NCBI Taxonomy" id="10224"/>
    <lineage>
        <taxon>Eukaryota</taxon>
        <taxon>Metazoa</taxon>
        <taxon>Hemichordata</taxon>
        <taxon>Enteropneusta</taxon>
        <taxon>Harrimaniidae</taxon>
        <taxon>Saccoglossus</taxon>
    </lineage>
</organism>
<feature type="coiled-coil region" evidence="2">
    <location>
        <begin position="316"/>
        <end position="371"/>
    </location>
</feature>
<keyword evidence="5" id="KW-1185">Reference proteome</keyword>
<dbReference type="PANTHER" id="PTHR16306">
    <property type="entry name" value="TRANSLIN-ASSOCIATED FACTOR X-INTERACTING PROTEIN 1"/>
    <property type="match status" value="1"/>
</dbReference>
<gene>
    <name evidence="6" type="primary">LOC100376131</name>
</gene>
<evidence type="ECO:0000256" key="1">
    <source>
        <dbReference type="ARBA" id="ARBA00023054"/>
    </source>
</evidence>
<keyword evidence="1 2" id="KW-0175">Coiled coil</keyword>
<dbReference type="Pfam" id="PF15739">
    <property type="entry name" value="TSNAXIP1_N"/>
    <property type="match status" value="1"/>
</dbReference>
<feature type="region of interest" description="Disordered" evidence="3">
    <location>
        <begin position="1"/>
        <end position="25"/>
    </location>
</feature>
<sequence length="716" mass="83046">MSSNAVAKLPPIASPPNKQGMGISPRIFQKYQGLTGPQFQISSEQHRYNLPEPHVLKPYVDTVSGAMDTWPAHASNQSAGSAVNSMMNPSRRPRSQEAQQSMIPKPQFLQQLDAFLKKELRALESSEVGPSEMRLQAYREVFEYLIEDFKTYKPLLSAIKNEYEMMLSYQREQIRELEPLRSMLVTVSEQCDQKIMDLRNQEKEEMADLKKENRRLIEKIDTMKEEQMSLTEQIQQLQDEVATEYHKYRDECDARKLLVADINDLRYQQEDFQKSQMGMQEAAEDESKDDPVLLKIALKLNEMIANYGGCNTKKRLEALEKSYNNFQEEMQTMQDDHKKLMMEHDTLLEVHKQVLAQRDQFYQELEQLKRSATPRPYWEKCVNHIEGGEDRWKKLSEGKTSDELVDVLLSEIVGGDLDGSGDDFEGQGLGEEIPKYLRHEGKVKNRKLGKRDTVLLIKDIWREKVTYDAEKNENKRSRMCDFLYDYILRRFAIGDVVVEWGYNLQDAAKRFQEDDRIGLFYGILNEEIDEEVYHDQMQTLAKLMQVLTKADADAGNTGALPKEKFESILKGFFPLKSEERMNVLINSAISELKLEEDSNMINYQDLFTEDDEGRNGPFIRNIREQEQEERNEYIEDIIKELGRTEGEVTMPQVRMAINIIDPMVEKTPLIYYLSRGFNTEKDQLDSAQPTDIEIVMNRFRTGAIKRAGAPDIMGVN</sequence>
<evidence type="ECO:0000313" key="6">
    <source>
        <dbReference type="RefSeq" id="XP_002739306.1"/>
    </source>
</evidence>
<feature type="domain" description="Translin-associated factor X-interacting protein 1 N-terminal" evidence="4">
    <location>
        <begin position="114"/>
        <end position="224"/>
    </location>
</feature>
<feature type="region of interest" description="Disordered" evidence="3">
    <location>
        <begin position="74"/>
        <end position="101"/>
    </location>
</feature>
<accession>A0ABM0GX56</accession>
<evidence type="ECO:0000256" key="3">
    <source>
        <dbReference type="SAM" id="MobiDB-lite"/>
    </source>
</evidence>
<dbReference type="RefSeq" id="XP_002739306.1">
    <property type="nucleotide sequence ID" value="XM_002739260.2"/>
</dbReference>
<dbReference type="Proteomes" id="UP000694865">
    <property type="component" value="Unplaced"/>
</dbReference>